<dbReference type="OrthoDB" id="2111373at2"/>
<accession>A0A1M4U828</accession>
<organism evidence="2 3">
    <name type="scientific">Caldanaerobius fijiensis DSM 17918</name>
    <dbReference type="NCBI Taxonomy" id="1121256"/>
    <lineage>
        <taxon>Bacteria</taxon>
        <taxon>Bacillati</taxon>
        <taxon>Bacillota</taxon>
        <taxon>Clostridia</taxon>
        <taxon>Thermoanaerobacterales</taxon>
        <taxon>Thermoanaerobacteraceae</taxon>
        <taxon>Caldanaerobius</taxon>
    </lineage>
</organism>
<gene>
    <name evidence="2" type="ORF">SAMN02746089_00406</name>
</gene>
<sequence>MPSSKKPKVNIKWTFTATIISFVTAMSLGSVSEILLSKAGLLMAFILLIIIILLGVVFDIIGIAAAAAEEKPFHSMASNKVTGAKHAIKLIRNAGVVSNFCNDIMGDICNILSGTIVGIMLLELSKNTNFDRTIISAVLSSLVAAMTIGLKAAEKNIAVSQSNDIILLVGKLLYWLSHYLKIDLFRNKK</sequence>
<feature type="transmembrane region" description="Helical" evidence="1">
    <location>
        <begin position="134"/>
        <end position="153"/>
    </location>
</feature>
<dbReference type="Proteomes" id="UP000184088">
    <property type="component" value="Unassembled WGS sequence"/>
</dbReference>
<evidence type="ECO:0008006" key="4">
    <source>
        <dbReference type="Google" id="ProtNLM"/>
    </source>
</evidence>
<proteinExistence type="predicted"/>
<dbReference type="AlphaFoldDB" id="A0A1M4U828"/>
<keyword evidence="1" id="KW-0812">Transmembrane</keyword>
<reference evidence="2 3" key="1">
    <citation type="submission" date="2016-11" db="EMBL/GenBank/DDBJ databases">
        <authorList>
            <person name="Jaros S."/>
            <person name="Januszkiewicz K."/>
            <person name="Wedrychowicz H."/>
        </authorList>
    </citation>
    <scope>NUCLEOTIDE SEQUENCE [LARGE SCALE GENOMIC DNA]</scope>
    <source>
        <strain evidence="2 3">DSM 17918</strain>
    </source>
</reference>
<evidence type="ECO:0000256" key="1">
    <source>
        <dbReference type="SAM" id="Phobius"/>
    </source>
</evidence>
<dbReference type="STRING" id="1121256.SAMN02746089_00406"/>
<dbReference type="EMBL" id="FQVH01000002">
    <property type="protein sequence ID" value="SHE52875.1"/>
    <property type="molecule type" value="Genomic_DNA"/>
</dbReference>
<feature type="transmembrane region" description="Helical" evidence="1">
    <location>
        <begin position="12"/>
        <end position="29"/>
    </location>
</feature>
<keyword evidence="3" id="KW-1185">Reference proteome</keyword>
<keyword evidence="1" id="KW-0472">Membrane</keyword>
<evidence type="ECO:0000313" key="3">
    <source>
        <dbReference type="Proteomes" id="UP000184088"/>
    </source>
</evidence>
<evidence type="ECO:0000313" key="2">
    <source>
        <dbReference type="EMBL" id="SHE52875.1"/>
    </source>
</evidence>
<keyword evidence="1" id="KW-1133">Transmembrane helix</keyword>
<dbReference type="RefSeq" id="WP_073341426.1">
    <property type="nucleotide sequence ID" value="NZ_FQVH01000002.1"/>
</dbReference>
<feature type="transmembrane region" description="Helical" evidence="1">
    <location>
        <begin position="41"/>
        <end position="68"/>
    </location>
</feature>
<name>A0A1M4U828_9THEO</name>
<feature type="transmembrane region" description="Helical" evidence="1">
    <location>
        <begin position="104"/>
        <end position="122"/>
    </location>
</feature>
<feature type="transmembrane region" description="Helical" evidence="1">
    <location>
        <begin position="165"/>
        <end position="182"/>
    </location>
</feature>
<protein>
    <recommendedName>
        <fullName evidence="4">CNNM transmembrane domain-containing protein</fullName>
    </recommendedName>
</protein>